<keyword evidence="1" id="KW-0732">Signal</keyword>
<dbReference type="EMBL" id="BMMH01000001">
    <property type="protein sequence ID" value="GGK91428.1"/>
    <property type="molecule type" value="Genomic_DNA"/>
</dbReference>
<proteinExistence type="predicted"/>
<dbReference type="AlphaFoldDB" id="A0A917VL13"/>
<evidence type="ECO:0000313" key="3">
    <source>
        <dbReference type="Proteomes" id="UP000638263"/>
    </source>
</evidence>
<sequence>MNATKARASLMIAAAVLALAGCTEIERAMNKGGDTPCREYVQQDQKTQRVTITKFLEEQQGAEPTGTNVDLSIAAANALCSVQANADTPIERADIAGIFIRK</sequence>
<evidence type="ECO:0008006" key="4">
    <source>
        <dbReference type="Google" id="ProtNLM"/>
    </source>
</evidence>
<protein>
    <recommendedName>
        <fullName evidence="4">Acid stress chaperone HdeA</fullName>
    </recommendedName>
</protein>
<gene>
    <name evidence="2" type="ORF">GCM10011588_02190</name>
</gene>
<dbReference type="RefSeq" id="WP_058855704.1">
    <property type="nucleotide sequence ID" value="NZ_BMMH01000001.1"/>
</dbReference>
<feature type="signal peptide" evidence="1">
    <location>
        <begin position="1"/>
        <end position="20"/>
    </location>
</feature>
<dbReference type="PROSITE" id="PS51257">
    <property type="entry name" value="PROKAR_LIPOPROTEIN"/>
    <property type="match status" value="1"/>
</dbReference>
<comment type="caution">
    <text evidence="2">The sequence shown here is derived from an EMBL/GenBank/DDBJ whole genome shotgun (WGS) entry which is preliminary data.</text>
</comment>
<evidence type="ECO:0000256" key="1">
    <source>
        <dbReference type="SAM" id="SignalP"/>
    </source>
</evidence>
<evidence type="ECO:0000313" key="2">
    <source>
        <dbReference type="EMBL" id="GGK91428.1"/>
    </source>
</evidence>
<name>A0A917VL13_9NOCA</name>
<organism evidence="2 3">
    <name type="scientific">Nocardia jinanensis</name>
    <dbReference type="NCBI Taxonomy" id="382504"/>
    <lineage>
        <taxon>Bacteria</taxon>
        <taxon>Bacillati</taxon>
        <taxon>Actinomycetota</taxon>
        <taxon>Actinomycetes</taxon>
        <taxon>Mycobacteriales</taxon>
        <taxon>Nocardiaceae</taxon>
        <taxon>Nocardia</taxon>
    </lineage>
</organism>
<feature type="chain" id="PRO_5039137658" description="Acid stress chaperone HdeA" evidence="1">
    <location>
        <begin position="21"/>
        <end position="102"/>
    </location>
</feature>
<reference evidence="2" key="1">
    <citation type="journal article" date="2014" name="Int. J. Syst. Evol. Microbiol.">
        <title>Complete genome sequence of Corynebacterium casei LMG S-19264T (=DSM 44701T), isolated from a smear-ripened cheese.</title>
        <authorList>
            <consortium name="US DOE Joint Genome Institute (JGI-PGF)"/>
            <person name="Walter F."/>
            <person name="Albersmeier A."/>
            <person name="Kalinowski J."/>
            <person name="Ruckert C."/>
        </authorList>
    </citation>
    <scope>NUCLEOTIDE SEQUENCE</scope>
    <source>
        <strain evidence="2">CGMCC 4.3508</strain>
    </source>
</reference>
<dbReference type="Proteomes" id="UP000638263">
    <property type="component" value="Unassembled WGS sequence"/>
</dbReference>
<accession>A0A917VL13</accession>
<reference evidence="2" key="2">
    <citation type="submission" date="2020-09" db="EMBL/GenBank/DDBJ databases">
        <authorList>
            <person name="Sun Q."/>
            <person name="Zhou Y."/>
        </authorList>
    </citation>
    <scope>NUCLEOTIDE SEQUENCE</scope>
    <source>
        <strain evidence="2">CGMCC 4.3508</strain>
    </source>
</reference>
<keyword evidence="3" id="KW-1185">Reference proteome</keyword>